<reference evidence="4 6" key="2">
    <citation type="journal article" date="2019" name="Nat. Microbiol.">
        <title>Wide diversity of methane and short-chain alkane metabolisms in uncultured archaea.</title>
        <authorList>
            <person name="Borrel G."/>
            <person name="Adam P.S."/>
            <person name="McKay L.J."/>
            <person name="Chen L.X."/>
            <person name="Sierra-Garcia I.N."/>
            <person name="Sieber C.M."/>
            <person name="Letourneur Q."/>
            <person name="Ghozlane A."/>
            <person name="Andersen G.L."/>
            <person name="Li W.J."/>
            <person name="Hallam S.J."/>
            <person name="Muyzer G."/>
            <person name="de Oliveira V.M."/>
            <person name="Inskeep W.P."/>
            <person name="Banfield J.F."/>
            <person name="Gribaldo S."/>
        </authorList>
    </citation>
    <scope>NUCLEOTIDE SEQUENCE [LARGE SCALE GENOMIC DNA]</scope>
    <source>
        <strain evidence="4">NM4</strain>
    </source>
</reference>
<evidence type="ECO:0000313" key="6">
    <source>
        <dbReference type="Proteomes" id="UP000316217"/>
    </source>
</evidence>
<evidence type="ECO:0000313" key="5">
    <source>
        <dbReference type="Proteomes" id="UP000277582"/>
    </source>
</evidence>
<dbReference type="PANTHER" id="PTHR35811">
    <property type="entry name" value="SLR1870 PROTEIN"/>
    <property type="match status" value="1"/>
</dbReference>
<dbReference type="PANTHER" id="PTHR35811:SF1">
    <property type="entry name" value="HTH OST-TYPE DOMAIN-CONTAINING PROTEIN"/>
    <property type="match status" value="1"/>
</dbReference>
<evidence type="ECO:0000259" key="2">
    <source>
        <dbReference type="Pfam" id="PF01936"/>
    </source>
</evidence>
<organism evidence="3 5">
    <name type="scientific">Candidatus Methanodesulfokora washburnensis</name>
    <dbReference type="NCBI Taxonomy" id="2478471"/>
    <lineage>
        <taxon>Archaea</taxon>
        <taxon>Thermoproteota</taxon>
        <taxon>Candidatus Korarchaeia</taxon>
        <taxon>Candidatus Korarchaeia incertae sedis</taxon>
        <taxon>Candidatus Methanodesulfokora</taxon>
    </lineage>
</organism>
<protein>
    <submittedName>
        <fullName evidence="3">NYN domain-containing protein</fullName>
    </submittedName>
</protein>
<name>A0A429GV88_9CREN</name>
<proteinExistence type="predicted"/>
<sequence>MKVLRTVKKAVKRKQVAVVVDGPNMLRKDLNVDLETVRKIIMDIGRPVISAVVLDRKASEKLVEAVNNAGFKPIISAGKVEVDFTIAAMDAIYMDKIDSLIIVARSAAYLPLIHKAKEKGKEVIVIGTEPGFSIALKKAADKFVSLSESAELPPSEVKSEEEEGYEEEYYTDLEEDEGLEGDSSE</sequence>
<dbReference type="EMBL" id="RCOS01000027">
    <property type="protein sequence ID" value="RSN77788.1"/>
    <property type="molecule type" value="Genomic_DNA"/>
</dbReference>
<dbReference type="EMBL" id="RXII01000120">
    <property type="protein sequence ID" value="RZN58328.1"/>
    <property type="molecule type" value="Genomic_DNA"/>
</dbReference>
<feature type="compositionally biased region" description="Low complexity" evidence="1">
    <location>
        <begin position="147"/>
        <end position="156"/>
    </location>
</feature>
<dbReference type="InterPro" id="IPR021139">
    <property type="entry name" value="NYN"/>
</dbReference>
<dbReference type="GO" id="GO:0004540">
    <property type="term" value="F:RNA nuclease activity"/>
    <property type="evidence" value="ECO:0007669"/>
    <property type="project" value="InterPro"/>
</dbReference>
<dbReference type="Gene3D" id="3.40.50.1010">
    <property type="entry name" value="5'-nuclease"/>
    <property type="match status" value="1"/>
</dbReference>
<comment type="caution">
    <text evidence="3">The sequence shown here is derived from an EMBL/GenBank/DDBJ whole genome shotgun (WGS) entry which is preliminary data.</text>
</comment>
<dbReference type="Pfam" id="PF01936">
    <property type="entry name" value="NYN"/>
    <property type="match status" value="1"/>
</dbReference>
<feature type="domain" description="NYN" evidence="2">
    <location>
        <begin position="16"/>
        <end position="146"/>
    </location>
</feature>
<gene>
    <name evidence="3" type="ORF">D6D85_02050</name>
    <name evidence="4" type="ORF">EF810_07690</name>
</gene>
<feature type="region of interest" description="Disordered" evidence="1">
    <location>
        <begin position="147"/>
        <end position="185"/>
    </location>
</feature>
<keyword evidence="5" id="KW-1185">Reference proteome</keyword>
<feature type="compositionally biased region" description="Acidic residues" evidence="1">
    <location>
        <begin position="159"/>
        <end position="185"/>
    </location>
</feature>
<evidence type="ECO:0000313" key="3">
    <source>
        <dbReference type="EMBL" id="RSN77788.1"/>
    </source>
</evidence>
<accession>A0A429GV88</accession>
<dbReference type="OrthoDB" id="85234at2157"/>
<dbReference type="AlphaFoldDB" id="A0A429GV88"/>
<evidence type="ECO:0000256" key="1">
    <source>
        <dbReference type="SAM" id="MobiDB-lite"/>
    </source>
</evidence>
<dbReference type="Proteomes" id="UP000277582">
    <property type="component" value="Unassembled WGS sequence"/>
</dbReference>
<reference evidence="3 5" key="1">
    <citation type="submission" date="2018-10" db="EMBL/GenBank/DDBJ databases">
        <title>Co-occurring genomic capacity for anaerobic methane metabolism and dissimilatory sulfite reduction discovered in the Korarchaeota.</title>
        <authorList>
            <person name="Mckay L.J."/>
            <person name="Dlakic M."/>
            <person name="Fields M.W."/>
            <person name="Delmont T.O."/>
            <person name="Eren A.M."/>
            <person name="Jay Z.J."/>
            <person name="Klingelsmith K.B."/>
            <person name="Rusch D.B."/>
            <person name="Inskeep W.P."/>
        </authorList>
    </citation>
    <scope>NUCLEOTIDE SEQUENCE [LARGE SCALE GENOMIC DNA]</scope>
    <source>
        <strain evidence="3 5">MDKW</strain>
    </source>
</reference>
<dbReference type="Proteomes" id="UP000316217">
    <property type="component" value="Unassembled WGS sequence"/>
</dbReference>
<evidence type="ECO:0000313" key="4">
    <source>
        <dbReference type="EMBL" id="RZN58328.1"/>
    </source>
</evidence>